<comment type="caution">
    <text evidence="2">The sequence shown here is derived from an EMBL/GenBank/DDBJ whole genome shotgun (WGS) entry which is preliminary data.</text>
</comment>
<dbReference type="InterPro" id="IPR002035">
    <property type="entry name" value="VWF_A"/>
</dbReference>
<dbReference type="InterPro" id="IPR008912">
    <property type="entry name" value="Uncharacterised_CoxE"/>
</dbReference>
<dbReference type="PANTHER" id="PTHR39338">
    <property type="entry name" value="BLL5662 PROTEIN-RELATED"/>
    <property type="match status" value="1"/>
</dbReference>
<dbReference type="PIRSF" id="PIRSF010256">
    <property type="entry name" value="CoxE_vWa"/>
    <property type="match status" value="1"/>
</dbReference>
<dbReference type="RefSeq" id="WP_266338286.1">
    <property type="nucleotide sequence ID" value="NZ_JAPKNK010000003.1"/>
</dbReference>
<organism evidence="2 3">
    <name type="scientific">Kaistia nematophila</name>
    <dbReference type="NCBI Taxonomy" id="2994654"/>
    <lineage>
        <taxon>Bacteria</taxon>
        <taxon>Pseudomonadati</taxon>
        <taxon>Pseudomonadota</taxon>
        <taxon>Alphaproteobacteria</taxon>
        <taxon>Hyphomicrobiales</taxon>
        <taxon>Kaistiaceae</taxon>
        <taxon>Kaistia</taxon>
    </lineage>
</organism>
<reference evidence="2" key="1">
    <citation type="submission" date="2022-11" db="EMBL/GenBank/DDBJ databases">
        <title>Biodiversity and phylogenetic relationships of bacteria.</title>
        <authorList>
            <person name="Machado R.A.R."/>
            <person name="Bhat A."/>
            <person name="Loulou A."/>
            <person name="Kallel S."/>
        </authorList>
    </citation>
    <scope>NUCLEOTIDE SEQUENCE</scope>
    <source>
        <strain evidence="2">K-TC2</strain>
    </source>
</reference>
<evidence type="ECO:0000313" key="2">
    <source>
        <dbReference type="EMBL" id="MCX5569311.1"/>
    </source>
</evidence>
<dbReference type="SUPFAM" id="SSF53300">
    <property type="entry name" value="vWA-like"/>
    <property type="match status" value="1"/>
</dbReference>
<dbReference type="EMBL" id="JAPKNK010000003">
    <property type="protein sequence ID" value="MCX5569311.1"/>
    <property type="molecule type" value="Genomic_DNA"/>
</dbReference>
<evidence type="ECO:0000259" key="1">
    <source>
        <dbReference type="SMART" id="SM00327"/>
    </source>
</evidence>
<sequence>MTATPALLDDRPPPGGGRLDENILQFGRLLRRAGVPVGPAAIADALRAAEIVGPAARDDFYWALHATLLSRREQRPVFDEAFRQFWRSGRLRAPVFVDRPPGQASPAQAAAAARVTQAMLGDRAPEAHDDPGPEREHLAVSAEERLQKRDFAQMSAAELADAEAAIGRLTLAGDRQPKRRLVSAARGRIDPRRTLRFALRNGGELILPAFRRHATALPPVVALCDISGSMSRYSRILLHFLHALGATRRVDAFLFGTRLTNVSRPLRLKDPDAALAACAAAVEDWSGGTRIAPTLRVFNRLWSRRVLGQGAIVLLVTDGLERDGGDDLAAEMERLHRASRRLIWLNPLLRFDGFEAKARGIRAMLPHVDELRAVHSLEALADLVHALHFGPAVGAADPRRFLAVA</sequence>
<name>A0A9X3E198_9HYPH</name>
<dbReference type="InterPro" id="IPR036465">
    <property type="entry name" value="vWFA_dom_sf"/>
</dbReference>
<dbReference type="Gene3D" id="3.40.50.410">
    <property type="entry name" value="von Willebrand factor, type A domain"/>
    <property type="match status" value="1"/>
</dbReference>
<dbReference type="Proteomes" id="UP001144805">
    <property type="component" value="Unassembled WGS sequence"/>
</dbReference>
<accession>A0A9X3E198</accession>
<dbReference type="InterPro" id="IPR011195">
    <property type="entry name" value="UCP010256"/>
</dbReference>
<protein>
    <submittedName>
        <fullName evidence="2">VWA domain-containing protein</fullName>
    </submittedName>
</protein>
<evidence type="ECO:0000313" key="3">
    <source>
        <dbReference type="Proteomes" id="UP001144805"/>
    </source>
</evidence>
<dbReference type="SMART" id="SM00327">
    <property type="entry name" value="VWA"/>
    <property type="match status" value="1"/>
</dbReference>
<dbReference type="PANTHER" id="PTHR39338:SF6">
    <property type="entry name" value="BLL5662 PROTEIN"/>
    <property type="match status" value="1"/>
</dbReference>
<dbReference type="AlphaFoldDB" id="A0A9X3E198"/>
<gene>
    <name evidence="2" type="ORF">OSH07_08910</name>
</gene>
<dbReference type="CDD" id="cd00198">
    <property type="entry name" value="vWFA"/>
    <property type="match status" value="1"/>
</dbReference>
<proteinExistence type="predicted"/>
<keyword evidence="3" id="KW-1185">Reference proteome</keyword>
<dbReference type="Pfam" id="PF05762">
    <property type="entry name" value="VWA_CoxE"/>
    <property type="match status" value="1"/>
</dbReference>
<feature type="domain" description="VWFA" evidence="1">
    <location>
        <begin position="217"/>
        <end position="379"/>
    </location>
</feature>